<dbReference type="SUPFAM" id="SSF141523">
    <property type="entry name" value="L,D-transpeptidase catalytic domain-like"/>
    <property type="match status" value="1"/>
</dbReference>
<dbReference type="Pfam" id="PF03734">
    <property type="entry name" value="YkuD"/>
    <property type="match status" value="1"/>
</dbReference>
<dbReference type="InterPro" id="IPR045380">
    <property type="entry name" value="LD_TPept_scaffold_dom"/>
</dbReference>
<dbReference type="EMBL" id="CM001403">
    <property type="protein sequence ID" value="EHQ27248.1"/>
    <property type="molecule type" value="Genomic_DNA"/>
</dbReference>
<evidence type="ECO:0000256" key="6">
    <source>
        <dbReference type="ARBA" id="ARBA00023316"/>
    </source>
</evidence>
<feature type="domain" description="L,D-TPase catalytic" evidence="8">
    <location>
        <begin position="267"/>
        <end position="487"/>
    </location>
</feature>
<dbReference type="GO" id="GO:0008360">
    <property type="term" value="P:regulation of cell shape"/>
    <property type="evidence" value="ECO:0007669"/>
    <property type="project" value="UniProtKB-UniRule"/>
</dbReference>
<evidence type="ECO:0000256" key="5">
    <source>
        <dbReference type="ARBA" id="ARBA00022984"/>
    </source>
</evidence>
<dbReference type="CDD" id="cd16913">
    <property type="entry name" value="YkuD_like"/>
    <property type="match status" value="1"/>
</dbReference>
<sequence length="524" mass="59773">MIALSRYICLNMLSPKKSILLFSAVMGLSIVFTLQSCKKKSRSDMGKALFATTNNKVFKDITPEGFSAVFQKKLIDQKARLTNPKIIVAYYEQHDYDPVLIMEHLDKQDLKVLPKYLQKSNEHGLDPKMFQTEKLKAMLAKLYDKNGIKTIDEAYQDMAELELTMANSLINYSNALQFGVMNPRRIYANYYTQTKRPDSISMSHVFEVKSFKTFLDSIQPKDPQYLALQKALVGTTAAPGMSAEETQRAILVNLERLRWKNKPSESKYVLVNIPDYQLNFMDNGKSILNMKVCVGEGRNKDHSHNLVEYDDSYQIDRPFSRETPQLNSMIYVAEVNPVWNIPQSIASKEIIVEAAKDPYYLSNKNIVVYKGGQEVEDPETIKWATLSENEKASYSFKQKPGDDNSLGKIKFLFKNSTNVYLHDTPAKQAFAKPMRAVSHGCVRLEKPLDFAHALFGDSAKYKTIEKCIVEDNPEPTSLSLNNKVPVYITYFTCWSDDSGTLQFRKDIYGLDIVLYAHLQKFLSA</sequence>
<name>H1YFE0_9SPHI</name>
<keyword evidence="6 7" id="KW-0961">Cell wall biogenesis/degradation</keyword>
<dbReference type="GO" id="GO:0009252">
    <property type="term" value="P:peptidoglycan biosynthetic process"/>
    <property type="evidence" value="ECO:0007669"/>
    <property type="project" value="UniProtKB-UniPathway"/>
</dbReference>
<evidence type="ECO:0000313" key="9">
    <source>
        <dbReference type="EMBL" id="EHQ27248.1"/>
    </source>
</evidence>
<dbReference type="PANTHER" id="PTHR41533:SF2">
    <property type="entry name" value="BLR7131 PROTEIN"/>
    <property type="match status" value="1"/>
</dbReference>
<evidence type="ECO:0000256" key="2">
    <source>
        <dbReference type="ARBA" id="ARBA00005992"/>
    </source>
</evidence>
<keyword evidence="3" id="KW-0808">Transferase</keyword>
<keyword evidence="10" id="KW-1185">Reference proteome</keyword>
<reference evidence="9" key="1">
    <citation type="submission" date="2011-09" db="EMBL/GenBank/DDBJ databases">
        <title>The permanent draft genome of Mucilaginibacter paludis DSM 18603.</title>
        <authorList>
            <consortium name="US DOE Joint Genome Institute (JGI-PGF)"/>
            <person name="Lucas S."/>
            <person name="Han J."/>
            <person name="Lapidus A."/>
            <person name="Bruce D."/>
            <person name="Goodwin L."/>
            <person name="Pitluck S."/>
            <person name="Peters L."/>
            <person name="Kyrpides N."/>
            <person name="Mavromatis K."/>
            <person name="Ivanova N."/>
            <person name="Mikhailova N."/>
            <person name="Held B."/>
            <person name="Detter J.C."/>
            <person name="Tapia R."/>
            <person name="Han C."/>
            <person name="Land M."/>
            <person name="Hauser L."/>
            <person name="Markowitz V."/>
            <person name="Cheng J.-F."/>
            <person name="Hugenholtz P."/>
            <person name="Woyke T."/>
            <person name="Wu D."/>
            <person name="Tindall B."/>
            <person name="Brambilla E."/>
            <person name="Klenk H.-P."/>
            <person name="Eisen J.A."/>
        </authorList>
    </citation>
    <scope>NUCLEOTIDE SEQUENCE [LARGE SCALE GENOMIC DNA]</scope>
    <source>
        <strain evidence="9">DSM 18603</strain>
    </source>
</reference>
<dbReference type="InterPro" id="IPR038063">
    <property type="entry name" value="Transpep_catalytic_dom"/>
</dbReference>
<dbReference type="eggNOG" id="COG2989">
    <property type="taxonomic scope" value="Bacteria"/>
</dbReference>
<accession>H1YFE0</accession>
<dbReference type="InterPro" id="IPR005490">
    <property type="entry name" value="LD_TPept_cat_dom"/>
</dbReference>
<comment type="similarity">
    <text evidence="2">Belongs to the YkuD family.</text>
</comment>
<proteinExistence type="inferred from homology"/>
<evidence type="ECO:0000259" key="8">
    <source>
        <dbReference type="PROSITE" id="PS52029"/>
    </source>
</evidence>
<evidence type="ECO:0000256" key="3">
    <source>
        <dbReference type="ARBA" id="ARBA00022679"/>
    </source>
</evidence>
<dbReference type="GO" id="GO:0016740">
    <property type="term" value="F:transferase activity"/>
    <property type="evidence" value="ECO:0007669"/>
    <property type="project" value="UniProtKB-KW"/>
</dbReference>
<evidence type="ECO:0000256" key="4">
    <source>
        <dbReference type="ARBA" id="ARBA00022960"/>
    </source>
</evidence>
<dbReference type="Gene3D" id="2.40.440.10">
    <property type="entry name" value="L,D-transpeptidase catalytic domain-like"/>
    <property type="match status" value="1"/>
</dbReference>
<dbReference type="GO" id="GO:0071555">
    <property type="term" value="P:cell wall organization"/>
    <property type="evidence" value="ECO:0007669"/>
    <property type="project" value="UniProtKB-UniRule"/>
</dbReference>
<comment type="pathway">
    <text evidence="1 7">Cell wall biogenesis; peptidoglycan biosynthesis.</text>
</comment>
<keyword evidence="4 7" id="KW-0133">Cell shape</keyword>
<feature type="active site" description="Proton donor/acceptor" evidence="7">
    <location>
        <position position="422"/>
    </location>
</feature>
<dbReference type="PANTHER" id="PTHR41533">
    <property type="entry name" value="L,D-TRANSPEPTIDASE HI_1667-RELATED"/>
    <property type="match status" value="1"/>
</dbReference>
<dbReference type="STRING" id="714943.Mucpa_3144"/>
<evidence type="ECO:0000313" key="10">
    <source>
        <dbReference type="Proteomes" id="UP000002774"/>
    </source>
</evidence>
<protein>
    <submittedName>
        <fullName evidence="9">ErfK/YbiS/YcfS/YnhG family protein</fullName>
    </submittedName>
</protein>
<dbReference type="Proteomes" id="UP000002774">
    <property type="component" value="Chromosome"/>
</dbReference>
<gene>
    <name evidence="9" type="ORF">Mucpa_3144</name>
</gene>
<dbReference type="Pfam" id="PF20142">
    <property type="entry name" value="Scaffold"/>
    <property type="match status" value="1"/>
</dbReference>
<dbReference type="GO" id="GO:0004180">
    <property type="term" value="F:carboxypeptidase activity"/>
    <property type="evidence" value="ECO:0007669"/>
    <property type="project" value="UniProtKB-ARBA"/>
</dbReference>
<organism evidence="9 10">
    <name type="scientific">Mucilaginibacter paludis DSM 18603</name>
    <dbReference type="NCBI Taxonomy" id="714943"/>
    <lineage>
        <taxon>Bacteria</taxon>
        <taxon>Pseudomonadati</taxon>
        <taxon>Bacteroidota</taxon>
        <taxon>Sphingobacteriia</taxon>
        <taxon>Sphingobacteriales</taxon>
        <taxon>Sphingobacteriaceae</taxon>
        <taxon>Mucilaginibacter</taxon>
    </lineage>
</organism>
<evidence type="ECO:0000256" key="1">
    <source>
        <dbReference type="ARBA" id="ARBA00004752"/>
    </source>
</evidence>
<dbReference type="InterPro" id="IPR052905">
    <property type="entry name" value="LD-transpeptidase_YkuD-like"/>
</dbReference>
<dbReference type="UniPathway" id="UPA00219"/>
<feature type="active site" description="Nucleophile" evidence="7">
    <location>
        <position position="441"/>
    </location>
</feature>
<dbReference type="AlphaFoldDB" id="H1YFE0"/>
<keyword evidence="5 7" id="KW-0573">Peptidoglycan synthesis</keyword>
<dbReference type="PROSITE" id="PS52029">
    <property type="entry name" value="LD_TPASE"/>
    <property type="match status" value="1"/>
</dbReference>
<evidence type="ECO:0000256" key="7">
    <source>
        <dbReference type="PROSITE-ProRule" id="PRU01373"/>
    </source>
</evidence>
<dbReference type="HOGENOM" id="CLU_020360_3_1_10"/>